<evidence type="ECO:0000256" key="5">
    <source>
        <dbReference type="ARBA" id="ARBA00022842"/>
    </source>
</evidence>
<keyword evidence="3 7" id="KW-0547">Nucleotide-binding</keyword>
<feature type="region of interest" description="Adenylyl transferase" evidence="7">
    <location>
        <begin position="432"/>
        <end position="918"/>
    </location>
</feature>
<comment type="catalytic activity">
    <reaction evidence="7">
        <text>[glutamine synthetase]-L-tyrosine + ATP = [glutamine synthetase]-O(4)-(5'-adenylyl)-L-tyrosine + diphosphate</text>
        <dbReference type="Rhea" id="RHEA:18589"/>
        <dbReference type="Rhea" id="RHEA-COMP:10660"/>
        <dbReference type="Rhea" id="RHEA-COMP:10661"/>
        <dbReference type="ChEBI" id="CHEBI:30616"/>
        <dbReference type="ChEBI" id="CHEBI:33019"/>
        <dbReference type="ChEBI" id="CHEBI:46858"/>
        <dbReference type="ChEBI" id="CHEBI:83624"/>
        <dbReference type="EC" id="2.7.7.42"/>
    </reaction>
</comment>
<dbReference type="FunFam" id="3.30.460.10:FF:000009">
    <property type="entry name" value="Bifunctional glutamine synthetase adenylyltransferase/adenylyl-removing enzyme"/>
    <property type="match status" value="1"/>
</dbReference>
<dbReference type="FunFam" id="1.20.120.330:FF:000005">
    <property type="entry name" value="Bifunctional glutamine synthetase adenylyltransferase/adenylyl-removing enzyme"/>
    <property type="match status" value="1"/>
</dbReference>
<dbReference type="HOGENOM" id="CLU_006233_0_1_6"/>
<evidence type="ECO:0000259" key="8">
    <source>
        <dbReference type="Pfam" id="PF03710"/>
    </source>
</evidence>
<feature type="domain" description="PII-uridylyltransferase/Glutamine-synthetase adenylyltransferase" evidence="9">
    <location>
        <begin position="800"/>
        <end position="893"/>
    </location>
</feature>
<dbReference type="EC" id="2.7.7.42" evidence="7"/>
<comment type="similarity">
    <text evidence="7">Belongs to the GlnE family.</text>
</comment>
<dbReference type="Pfam" id="PF08335">
    <property type="entry name" value="GlnD_UR_UTase"/>
    <property type="match status" value="2"/>
</dbReference>
<sequence>MSLSLNLSRPDALTSPHLLQPWSEYLTRELARVPELATRDYQQAWQPEQVKSYCLDRLAQVTSDAELVKVLRELRREIMVSIAIRDLAGAASLTETLRSLSELADGLVGGALAYWEPVFAQKFGQPIGRESGLPQKMVIIGMGKLGGHELNFSSDIDLIFVYPEAGSTNGARQLSNDQFFGKLGQALNKSLTEMTEDGIVYRVDMRLRPFGDAGPLAISFAGMEHYYEAHGRAWERYALVKARAIAGPVDSAEELFDILRPFVYRRYVDYTAMDSLRDLKRMIMAEVRKKGMESNVKLGRGGIREIEFIVQAFQLVHGGRDRNLQACQLLPTLDYLASQDYIVQSDAADLATAYRFLRLTENRLQAWNDQQTHDLPETDYQQQMLAESMGFADYAAFLAVLNQHRNLVQRHFDDVFAEEADVCDLTDALAQAWKGPLEDDALVILTQFGFRHPGEILHLLRQFKKTRALSHMSSEATTRLEQVMPLLLKALAEREQQEVALQRVLAVIEAVVRRSVYLVLLKENPQALTHLLILCEVSPWLTEMLVKYPALMDQLLDLRSLYRPLSLSELLREAGELQRLYSDDEERFMLQLRHWRHAQVFRVAAADVTGQVPVMKVSDYLTWIAQAVLQVSHDYAWQTMTAKHGLPEGCDSSPLMILGYGKLGGIELGYGSDLDIVFLYHGIAATGRTNGARSLEHGPFLTRLCQKIISVLTTMMPAGQLYEVDTRLRPNGASGMMVSSLDGFAQYQQEKAWNWEHQALIRARAMVGSTANCQAFETFRSSFLTQARDSDLVREEVVSMRRKMREALDKSDAHWLDLKHGVGAIVDIEFMVQYWVLAYAARYPALAEYSDNMRILDALKAVDLLPADQVQMLQDHYRSYRSAYHRLALQKDASLVERKLYQQACDDVTGIWAKVMTL</sequence>
<protein>
    <recommendedName>
        <fullName evidence="7">Bifunctional glutamine synthetase adenylyltransferase/adenylyl-removing enzyme</fullName>
    </recommendedName>
    <alternativeName>
        <fullName evidence="7">ATP:glutamine synthetase adenylyltransferase</fullName>
    </alternativeName>
    <alternativeName>
        <fullName evidence="7">ATase</fullName>
    </alternativeName>
    <domain>
        <recommendedName>
            <fullName evidence="7">Glutamine synthetase adenylyl-L-tyrosine phosphorylase</fullName>
            <ecNumber evidence="7">2.7.7.89</ecNumber>
        </recommendedName>
        <alternativeName>
            <fullName evidence="7">Adenylyl removase</fullName>
            <shortName evidence="7">AR</shortName>
            <shortName evidence="7">AT-N</shortName>
        </alternativeName>
    </domain>
    <domain>
        <recommendedName>
            <fullName evidence="7">Glutamine synthetase adenylyl transferase</fullName>
            <ecNumber evidence="7">2.7.7.42</ecNumber>
        </recommendedName>
        <alternativeName>
            <fullName evidence="7">Adenylyl transferase</fullName>
            <shortName evidence="7">AT</shortName>
            <shortName evidence="7">AT-C</shortName>
        </alternativeName>
    </domain>
</protein>
<accession>F6DA23</accession>
<dbReference type="NCBIfam" id="NF008292">
    <property type="entry name" value="PRK11072.1"/>
    <property type="match status" value="1"/>
</dbReference>
<dbReference type="InterPro" id="IPR005190">
    <property type="entry name" value="GlnE_rpt_dom"/>
</dbReference>
<gene>
    <name evidence="7" type="primary">glnE</name>
    <name evidence="10" type="ordered locus">Thicy_1392</name>
</gene>
<dbReference type="SUPFAM" id="SSF81593">
    <property type="entry name" value="Nucleotidyltransferase substrate binding subunit/domain"/>
    <property type="match status" value="2"/>
</dbReference>
<dbReference type="GO" id="GO:0008882">
    <property type="term" value="F:[glutamate-ammonia-ligase] adenylyltransferase activity"/>
    <property type="evidence" value="ECO:0007669"/>
    <property type="project" value="UniProtKB-UniRule"/>
</dbReference>
<evidence type="ECO:0000256" key="7">
    <source>
        <dbReference type="HAMAP-Rule" id="MF_00802"/>
    </source>
</evidence>
<dbReference type="Proteomes" id="UP000009232">
    <property type="component" value="Chromosome"/>
</dbReference>
<keyword evidence="10" id="KW-0436">Ligase</keyword>
<dbReference type="GO" id="GO:0047388">
    <property type="term" value="F:[glutamine synthetase]-adenylyl-L-tyrosine phosphorylase activity"/>
    <property type="evidence" value="ECO:0007669"/>
    <property type="project" value="UniProtKB-EC"/>
</dbReference>
<feature type="domain" description="PII-uridylyltransferase/Glutamine-synthetase adenylyltransferase" evidence="9">
    <location>
        <begin position="279"/>
        <end position="416"/>
    </location>
</feature>
<dbReference type="Gene3D" id="3.30.460.10">
    <property type="entry name" value="Beta Polymerase, domain 2"/>
    <property type="match status" value="2"/>
</dbReference>
<dbReference type="EC" id="2.7.7.89" evidence="7"/>
<dbReference type="PANTHER" id="PTHR30621:SF0">
    <property type="entry name" value="BIFUNCTIONAL GLUTAMINE SYNTHETASE ADENYLYLTRANSFERASE_ADENYLYL-REMOVING ENZYME"/>
    <property type="match status" value="1"/>
</dbReference>
<dbReference type="GO" id="GO:0005829">
    <property type="term" value="C:cytosol"/>
    <property type="evidence" value="ECO:0007669"/>
    <property type="project" value="TreeGrafter"/>
</dbReference>
<evidence type="ECO:0000256" key="1">
    <source>
        <dbReference type="ARBA" id="ARBA00022679"/>
    </source>
</evidence>
<keyword evidence="2 7" id="KW-0548">Nucleotidyltransferase</keyword>
<comment type="function">
    <text evidence="7">Involved in the regulation of glutamine synthetase GlnA, a key enzyme in the process to assimilate ammonia. When cellular nitrogen levels are high, the C-terminal adenylyl transferase (AT) inactivates GlnA by covalent transfer of an adenylyl group from ATP to specific tyrosine residue of GlnA, thus reducing its activity. Conversely, when nitrogen levels are low, the N-terminal adenylyl removase (AR) activates GlnA by removing the adenylyl group by phosphorolysis, increasing its activity. The regulatory region of GlnE binds the signal transduction protein PII (GlnB) which indicates the nitrogen status of the cell.</text>
</comment>
<dbReference type="EMBL" id="CP002776">
    <property type="protein sequence ID" value="AEG32154.1"/>
    <property type="molecule type" value="Genomic_DNA"/>
</dbReference>
<dbReference type="KEGG" id="tcy:Thicy_1392"/>
<dbReference type="RefSeq" id="WP_013835929.1">
    <property type="nucleotide sequence ID" value="NC_015581.1"/>
</dbReference>
<dbReference type="GO" id="GO:0016874">
    <property type="term" value="F:ligase activity"/>
    <property type="evidence" value="ECO:0007669"/>
    <property type="project" value="UniProtKB-KW"/>
</dbReference>
<dbReference type="PANTHER" id="PTHR30621">
    <property type="entry name" value="GLUTAMINE SYNTHETASE ADENYLYLTRANSFERASE"/>
    <property type="match status" value="1"/>
</dbReference>
<dbReference type="GO" id="GO:0005524">
    <property type="term" value="F:ATP binding"/>
    <property type="evidence" value="ECO:0007669"/>
    <property type="project" value="UniProtKB-UniRule"/>
</dbReference>
<evidence type="ECO:0000313" key="10">
    <source>
        <dbReference type="EMBL" id="AEG32154.1"/>
    </source>
</evidence>
<reference evidence="10 11" key="1">
    <citation type="submission" date="2011-05" db="EMBL/GenBank/DDBJ databases">
        <title>Complete sequence of Thioalkalimicrobium cyclicum ALM1.</title>
        <authorList>
            <consortium name="US DOE Joint Genome Institute"/>
            <person name="Lucas S."/>
            <person name="Han J."/>
            <person name="Lapidus A."/>
            <person name="Cheng J.-F."/>
            <person name="Goodwin L."/>
            <person name="Pitluck S."/>
            <person name="Peters L."/>
            <person name="Mikhailova N."/>
            <person name="Davenport K."/>
            <person name="Han C."/>
            <person name="Tapia R."/>
            <person name="Land M."/>
            <person name="Hauser L."/>
            <person name="Kyrpides N."/>
            <person name="Ivanova N."/>
            <person name="Pagani I."/>
            <person name="Kappler U."/>
            <person name="Woyke T."/>
        </authorList>
    </citation>
    <scope>NUCLEOTIDE SEQUENCE [LARGE SCALE GENOMIC DNA]</scope>
    <source>
        <strain evidence="11">DSM 14477 / JCM 11371 / ALM1</strain>
    </source>
</reference>
<dbReference type="InterPro" id="IPR043519">
    <property type="entry name" value="NT_sf"/>
</dbReference>
<dbReference type="InterPro" id="IPR013546">
    <property type="entry name" value="PII_UdlTrfase/GS_AdlTrfase"/>
</dbReference>
<keyword evidence="5 7" id="KW-0460">Magnesium</keyword>
<feature type="region of interest" description="Adenylyl removase" evidence="7">
    <location>
        <begin position="1"/>
        <end position="424"/>
    </location>
</feature>
<dbReference type="GO" id="GO:0000820">
    <property type="term" value="P:regulation of glutamine family amino acid metabolic process"/>
    <property type="evidence" value="ECO:0007669"/>
    <property type="project" value="UniProtKB-UniRule"/>
</dbReference>
<evidence type="ECO:0000256" key="2">
    <source>
        <dbReference type="ARBA" id="ARBA00022695"/>
    </source>
</evidence>
<dbReference type="InterPro" id="IPR023057">
    <property type="entry name" value="GlnE"/>
</dbReference>
<dbReference type="Gene3D" id="1.20.120.330">
    <property type="entry name" value="Nucleotidyltransferases domain 2"/>
    <property type="match status" value="2"/>
</dbReference>
<evidence type="ECO:0000259" key="9">
    <source>
        <dbReference type="Pfam" id="PF08335"/>
    </source>
</evidence>
<feature type="domain" description="Glutamate-ammonia ligase adenylyltransferase repeated" evidence="8">
    <location>
        <begin position="23"/>
        <end position="248"/>
    </location>
</feature>
<comment type="cofactor">
    <cofactor evidence="7">
        <name>Mg(2+)</name>
        <dbReference type="ChEBI" id="CHEBI:18420"/>
    </cofactor>
</comment>
<dbReference type="OrthoDB" id="9759366at2"/>
<feature type="domain" description="Glutamate-ammonia ligase adenylyltransferase repeated" evidence="8">
    <location>
        <begin position="529"/>
        <end position="777"/>
    </location>
</feature>
<proteinExistence type="inferred from homology"/>
<keyword evidence="4 7" id="KW-0067">ATP-binding</keyword>
<name>F6DA23_THICA</name>
<dbReference type="AlphaFoldDB" id="F6DA23"/>
<organism evidence="10 11">
    <name type="scientific">Thiomicrospira cyclica (strain DSM 14477 / JCM 11371 / ALM1)</name>
    <name type="common">Thioalkalimicrobium cyclicum</name>
    <dbReference type="NCBI Taxonomy" id="717773"/>
    <lineage>
        <taxon>Bacteria</taxon>
        <taxon>Pseudomonadati</taxon>
        <taxon>Pseudomonadota</taxon>
        <taxon>Gammaproteobacteria</taxon>
        <taxon>Thiotrichales</taxon>
        <taxon>Piscirickettsiaceae</taxon>
        <taxon>Thiomicrospira</taxon>
    </lineage>
</organism>
<evidence type="ECO:0000313" key="11">
    <source>
        <dbReference type="Proteomes" id="UP000009232"/>
    </source>
</evidence>
<dbReference type="STRING" id="717773.Thicy_1392"/>
<dbReference type="CDD" id="cd05401">
    <property type="entry name" value="NT_GlnE_GlnD_like"/>
    <property type="match status" value="2"/>
</dbReference>
<comment type="catalytic activity">
    <reaction evidence="7">
        <text>[glutamine synthetase]-O(4)-(5'-adenylyl)-L-tyrosine + phosphate = [glutamine synthetase]-L-tyrosine + ADP</text>
        <dbReference type="Rhea" id="RHEA:43716"/>
        <dbReference type="Rhea" id="RHEA-COMP:10660"/>
        <dbReference type="Rhea" id="RHEA-COMP:10661"/>
        <dbReference type="ChEBI" id="CHEBI:43474"/>
        <dbReference type="ChEBI" id="CHEBI:46858"/>
        <dbReference type="ChEBI" id="CHEBI:83624"/>
        <dbReference type="ChEBI" id="CHEBI:456216"/>
        <dbReference type="EC" id="2.7.7.89"/>
    </reaction>
</comment>
<dbReference type="HAMAP" id="MF_00802">
    <property type="entry name" value="GlnE"/>
    <property type="match status" value="1"/>
</dbReference>
<dbReference type="Gene3D" id="1.20.120.1510">
    <property type="match status" value="1"/>
</dbReference>
<evidence type="ECO:0000256" key="3">
    <source>
        <dbReference type="ARBA" id="ARBA00022741"/>
    </source>
</evidence>
<keyword evidence="11" id="KW-1185">Reference proteome</keyword>
<keyword evidence="6 7" id="KW-0511">Multifunctional enzyme</keyword>
<evidence type="ECO:0000256" key="6">
    <source>
        <dbReference type="ARBA" id="ARBA00023268"/>
    </source>
</evidence>
<dbReference type="Pfam" id="PF03710">
    <property type="entry name" value="GlnE"/>
    <property type="match status" value="2"/>
</dbReference>
<evidence type="ECO:0000256" key="4">
    <source>
        <dbReference type="ARBA" id="ARBA00022840"/>
    </source>
</evidence>
<dbReference type="GO" id="GO:0000287">
    <property type="term" value="F:magnesium ion binding"/>
    <property type="evidence" value="ECO:0007669"/>
    <property type="project" value="UniProtKB-UniRule"/>
</dbReference>
<dbReference type="eggNOG" id="COG1391">
    <property type="taxonomic scope" value="Bacteria"/>
</dbReference>
<keyword evidence="1 7" id="KW-0808">Transferase</keyword>
<dbReference type="SUPFAM" id="SSF81301">
    <property type="entry name" value="Nucleotidyltransferase"/>
    <property type="match status" value="2"/>
</dbReference>